<organism evidence="1 2">
    <name type="scientific">Labedaea rhizosphaerae</name>
    <dbReference type="NCBI Taxonomy" id="598644"/>
    <lineage>
        <taxon>Bacteria</taxon>
        <taxon>Bacillati</taxon>
        <taxon>Actinomycetota</taxon>
        <taxon>Actinomycetes</taxon>
        <taxon>Pseudonocardiales</taxon>
        <taxon>Pseudonocardiaceae</taxon>
        <taxon>Labedaea</taxon>
    </lineage>
</organism>
<accession>A0A4R6SB23</accession>
<gene>
    <name evidence="1" type="ORF">EV186_104158</name>
</gene>
<dbReference type="AlphaFoldDB" id="A0A4R6SB23"/>
<dbReference type="Proteomes" id="UP000295444">
    <property type="component" value="Unassembled WGS sequence"/>
</dbReference>
<keyword evidence="2" id="KW-1185">Reference proteome</keyword>
<evidence type="ECO:0000313" key="1">
    <source>
        <dbReference type="EMBL" id="TDP96176.1"/>
    </source>
</evidence>
<dbReference type="EMBL" id="SNXZ01000004">
    <property type="protein sequence ID" value="TDP96176.1"/>
    <property type="molecule type" value="Genomic_DNA"/>
</dbReference>
<evidence type="ECO:0000313" key="2">
    <source>
        <dbReference type="Proteomes" id="UP000295444"/>
    </source>
</evidence>
<proteinExistence type="predicted"/>
<comment type="caution">
    <text evidence="1">The sequence shown here is derived from an EMBL/GenBank/DDBJ whole genome shotgun (WGS) entry which is preliminary data.</text>
</comment>
<name>A0A4R6SB23_LABRH</name>
<protein>
    <submittedName>
        <fullName evidence="1">Uncharacterized protein</fullName>
    </submittedName>
</protein>
<sequence length="457" mass="50128">MELDVVVWVGDHARLRGGPGHRAAYALTNSDAPVDWDKATTIANRDLLTVETDPQGTVGAFAKQALQASWNDRADVLRVWAEDAVTGASLADDAVVGEVLDPGDLVVVKAEVPSTSSYQLLSLGRPEQLFDVLHVSAALEVAAWPRLWGAFLYTEEDADLATYVRTHFDELNALSGKHLRLFVVERPPDWKRAKKYWRAQIEPPLLRALATMRWLKTMPYDKSGLYDVARDLGVAPDQFPCLVLFGGSSDDTIIFPIRSAAPAAMRELFATILGAIGDEPVDYQPDKVFEDSRDRHRREPSVQGAEALQALAASASWADRAALARVEAAKQAVREVAGPNVIVAHGNLRDLTFTGPTTFINKPIDTVISDFQNTYASTAGGQLAEVLRLVLTSADLAPADKVDLARRVTDAVAYVESDDENERWSAKYALQDIEIAAYRGRDIADAVRTIIRNLRNE</sequence>
<reference evidence="1 2" key="1">
    <citation type="submission" date="2019-03" db="EMBL/GenBank/DDBJ databases">
        <title>Genomic Encyclopedia of Type Strains, Phase IV (KMG-IV): sequencing the most valuable type-strain genomes for metagenomic binning, comparative biology and taxonomic classification.</title>
        <authorList>
            <person name="Goeker M."/>
        </authorList>
    </citation>
    <scope>NUCLEOTIDE SEQUENCE [LARGE SCALE GENOMIC DNA]</scope>
    <source>
        <strain evidence="1 2">DSM 45361</strain>
    </source>
</reference>